<evidence type="ECO:0000313" key="8">
    <source>
        <dbReference type="EMBL" id="GGC89415.1"/>
    </source>
</evidence>
<keyword evidence="3 5" id="KW-0238">DNA-binding</keyword>
<dbReference type="GO" id="GO:0000976">
    <property type="term" value="F:transcription cis-regulatory region binding"/>
    <property type="evidence" value="ECO:0007669"/>
    <property type="project" value="TreeGrafter"/>
</dbReference>
<dbReference type="PANTHER" id="PTHR30055">
    <property type="entry name" value="HTH-TYPE TRANSCRIPTIONAL REGULATOR RUTR"/>
    <property type="match status" value="1"/>
</dbReference>
<feature type="region of interest" description="Disordered" evidence="6">
    <location>
        <begin position="210"/>
        <end position="231"/>
    </location>
</feature>
<dbReference type="Proteomes" id="UP000637002">
    <property type="component" value="Unassembled WGS sequence"/>
</dbReference>
<protein>
    <submittedName>
        <fullName evidence="8">TetR family transcriptional regulator</fullName>
    </submittedName>
</protein>
<name>A0A916UV57_9HYPH</name>
<evidence type="ECO:0000256" key="1">
    <source>
        <dbReference type="ARBA" id="ARBA00022491"/>
    </source>
</evidence>
<proteinExistence type="predicted"/>
<dbReference type="PANTHER" id="PTHR30055:SF175">
    <property type="entry name" value="HTH-TYPE TRANSCRIPTIONAL REPRESSOR KSTR2"/>
    <property type="match status" value="1"/>
</dbReference>
<dbReference type="SUPFAM" id="SSF46689">
    <property type="entry name" value="Homeodomain-like"/>
    <property type="match status" value="1"/>
</dbReference>
<evidence type="ECO:0000259" key="7">
    <source>
        <dbReference type="PROSITE" id="PS50977"/>
    </source>
</evidence>
<dbReference type="InterPro" id="IPR041490">
    <property type="entry name" value="KstR2_TetR_C"/>
</dbReference>
<dbReference type="Gene3D" id="1.10.10.60">
    <property type="entry name" value="Homeodomain-like"/>
    <property type="match status" value="1"/>
</dbReference>
<dbReference type="Gene3D" id="1.10.357.10">
    <property type="entry name" value="Tetracycline Repressor, domain 2"/>
    <property type="match status" value="1"/>
</dbReference>
<keyword evidence="9" id="KW-1185">Reference proteome</keyword>
<evidence type="ECO:0000256" key="5">
    <source>
        <dbReference type="PROSITE-ProRule" id="PRU00335"/>
    </source>
</evidence>
<keyword evidence="2" id="KW-0805">Transcription regulation</keyword>
<accession>A0A916UV57</accession>
<sequence length="231" mass="25121">MAARRMANGEASSRYEQRRLEVLRAAARTFNRLGFHVATLDDVAAELGVTKPALYYYAKSKDELIFACGKRALDALAVVLDKSGGPNLTARQRLCRFFALYAEVICEDFGRCLALTEPGDLSPDSRTKTVAGRRALNHAIREMIRDGVKDGSLRACDERALSMALFDSFNGLARWFDSDGAQALAEVVEQYLAIFLQGVSPVQASPAAQLNGAKAAPRRGGRPARAARAKP</sequence>
<reference evidence="8" key="2">
    <citation type="submission" date="2020-09" db="EMBL/GenBank/DDBJ databases">
        <authorList>
            <person name="Sun Q."/>
            <person name="Zhou Y."/>
        </authorList>
    </citation>
    <scope>NUCLEOTIDE SEQUENCE</scope>
    <source>
        <strain evidence="8">CGMCC 1.12919</strain>
    </source>
</reference>
<dbReference type="RefSeq" id="WP_188612292.1">
    <property type="nucleotide sequence ID" value="NZ_BMGG01000011.1"/>
</dbReference>
<evidence type="ECO:0000256" key="3">
    <source>
        <dbReference type="ARBA" id="ARBA00023125"/>
    </source>
</evidence>
<reference evidence="8" key="1">
    <citation type="journal article" date="2014" name="Int. J. Syst. Evol. Microbiol.">
        <title>Complete genome sequence of Corynebacterium casei LMG S-19264T (=DSM 44701T), isolated from a smear-ripened cheese.</title>
        <authorList>
            <consortium name="US DOE Joint Genome Institute (JGI-PGF)"/>
            <person name="Walter F."/>
            <person name="Albersmeier A."/>
            <person name="Kalinowski J."/>
            <person name="Ruckert C."/>
        </authorList>
    </citation>
    <scope>NUCLEOTIDE SEQUENCE</scope>
    <source>
        <strain evidence="8">CGMCC 1.12919</strain>
    </source>
</reference>
<dbReference type="SUPFAM" id="SSF48498">
    <property type="entry name" value="Tetracyclin repressor-like, C-terminal domain"/>
    <property type="match status" value="1"/>
</dbReference>
<dbReference type="PROSITE" id="PS50977">
    <property type="entry name" value="HTH_TETR_2"/>
    <property type="match status" value="1"/>
</dbReference>
<comment type="caution">
    <text evidence="8">The sequence shown here is derived from an EMBL/GenBank/DDBJ whole genome shotgun (WGS) entry which is preliminary data.</text>
</comment>
<keyword evidence="1" id="KW-0678">Repressor</keyword>
<evidence type="ECO:0000256" key="6">
    <source>
        <dbReference type="SAM" id="MobiDB-lite"/>
    </source>
</evidence>
<evidence type="ECO:0000313" key="9">
    <source>
        <dbReference type="Proteomes" id="UP000637002"/>
    </source>
</evidence>
<dbReference type="Pfam" id="PF00440">
    <property type="entry name" value="TetR_N"/>
    <property type="match status" value="1"/>
</dbReference>
<gene>
    <name evidence="8" type="ORF">GCM10010994_54090</name>
</gene>
<dbReference type="GO" id="GO:0003700">
    <property type="term" value="F:DNA-binding transcription factor activity"/>
    <property type="evidence" value="ECO:0007669"/>
    <property type="project" value="TreeGrafter"/>
</dbReference>
<feature type="compositionally biased region" description="Basic residues" evidence="6">
    <location>
        <begin position="216"/>
        <end position="231"/>
    </location>
</feature>
<organism evidence="8 9">
    <name type="scientific">Chelatococcus reniformis</name>
    <dbReference type="NCBI Taxonomy" id="1494448"/>
    <lineage>
        <taxon>Bacteria</taxon>
        <taxon>Pseudomonadati</taxon>
        <taxon>Pseudomonadota</taxon>
        <taxon>Alphaproteobacteria</taxon>
        <taxon>Hyphomicrobiales</taxon>
        <taxon>Chelatococcaceae</taxon>
        <taxon>Chelatococcus</taxon>
    </lineage>
</organism>
<evidence type="ECO:0000256" key="2">
    <source>
        <dbReference type="ARBA" id="ARBA00023015"/>
    </source>
</evidence>
<dbReference type="AlphaFoldDB" id="A0A916UV57"/>
<dbReference type="EMBL" id="BMGG01000011">
    <property type="protein sequence ID" value="GGC89415.1"/>
    <property type="molecule type" value="Genomic_DNA"/>
</dbReference>
<dbReference type="InterPro" id="IPR050109">
    <property type="entry name" value="HTH-type_TetR-like_transc_reg"/>
</dbReference>
<dbReference type="Pfam" id="PF17932">
    <property type="entry name" value="TetR_C_24"/>
    <property type="match status" value="1"/>
</dbReference>
<evidence type="ECO:0000256" key="4">
    <source>
        <dbReference type="ARBA" id="ARBA00023163"/>
    </source>
</evidence>
<dbReference type="InterPro" id="IPR036271">
    <property type="entry name" value="Tet_transcr_reg_TetR-rel_C_sf"/>
</dbReference>
<feature type="DNA-binding region" description="H-T-H motif" evidence="5">
    <location>
        <begin position="39"/>
        <end position="58"/>
    </location>
</feature>
<keyword evidence="4" id="KW-0804">Transcription</keyword>
<dbReference type="InterPro" id="IPR009057">
    <property type="entry name" value="Homeodomain-like_sf"/>
</dbReference>
<feature type="domain" description="HTH tetR-type" evidence="7">
    <location>
        <begin position="16"/>
        <end position="76"/>
    </location>
</feature>
<dbReference type="InterPro" id="IPR001647">
    <property type="entry name" value="HTH_TetR"/>
</dbReference>
<dbReference type="PRINTS" id="PR00455">
    <property type="entry name" value="HTHTETR"/>
</dbReference>